<dbReference type="PROSITE" id="PS01095">
    <property type="entry name" value="GH18_1"/>
    <property type="match status" value="1"/>
</dbReference>
<dbReference type="GO" id="GO:0005975">
    <property type="term" value="P:carbohydrate metabolic process"/>
    <property type="evidence" value="ECO:0007669"/>
    <property type="project" value="InterPro"/>
</dbReference>
<evidence type="ECO:0000256" key="1">
    <source>
        <dbReference type="ARBA" id="ARBA00000822"/>
    </source>
</evidence>
<dbReference type="RefSeq" id="WP_115330671.1">
    <property type="nucleotide sequence ID" value="NZ_CAAAHP010000001.1"/>
</dbReference>
<dbReference type="Gene3D" id="3.20.20.80">
    <property type="entry name" value="Glycosidases"/>
    <property type="match status" value="1"/>
</dbReference>
<keyword evidence="3 5" id="KW-0378">Hydrolase</keyword>
<accession>A0A378JI63</accession>
<gene>
    <name evidence="9" type="ORF">NCTC13316_01095</name>
</gene>
<dbReference type="Proteomes" id="UP000254794">
    <property type="component" value="Unassembled WGS sequence"/>
</dbReference>
<dbReference type="EC" id="3.2.1.14" evidence="2"/>
<dbReference type="InterPro" id="IPR001579">
    <property type="entry name" value="Glyco_hydro_18_chit_AS"/>
</dbReference>
<evidence type="ECO:0000259" key="8">
    <source>
        <dbReference type="PROSITE" id="PS51910"/>
    </source>
</evidence>
<dbReference type="InterPro" id="IPR050314">
    <property type="entry name" value="Glycosyl_Hydrlase_18"/>
</dbReference>
<proteinExistence type="inferred from homology"/>
<protein>
    <recommendedName>
        <fullName evidence="2">chitinase</fullName>
        <ecNumber evidence="2">3.2.1.14</ecNumber>
    </recommendedName>
</protein>
<dbReference type="InterPro" id="IPR017853">
    <property type="entry name" value="GH"/>
</dbReference>
<evidence type="ECO:0000256" key="5">
    <source>
        <dbReference type="RuleBase" id="RU000489"/>
    </source>
</evidence>
<evidence type="ECO:0000256" key="6">
    <source>
        <dbReference type="RuleBase" id="RU004453"/>
    </source>
</evidence>
<dbReference type="Pfam" id="PF00704">
    <property type="entry name" value="Glyco_hydro_18"/>
    <property type="match status" value="1"/>
</dbReference>
<comment type="catalytic activity">
    <reaction evidence="1">
        <text>Random endo-hydrolysis of N-acetyl-beta-D-glucosaminide (1-&gt;4)-beta-linkages in chitin and chitodextrins.</text>
        <dbReference type="EC" id="3.2.1.14"/>
    </reaction>
</comment>
<dbReference type="OrthoDB" id="5651405at2"/>
<dbReference type="PROSITE" id="PS51910">
    <property type="entry name" value="GH18_2"/>
    <property type="match status" value="1"/>
</dbReference>
<evidence type="ECO:0000313" key="10">
    <source>
        <dbReference type="Proteomes" id="UP000254794"/>
    </source>
</evidence>
<dbReference type="InterPro" id="IPR001223">
    <property type="entry name" value="Glyco_hydro18_cat"/>
</dbReference>
<evidence type="ECO:0000256" key="3">
    <source>
        <dbReference type="ARBA" id="ARBA00022801"/>
    </source>
</evidence>
<dbReference type="PANTHER" id="PTHR11177:SF317">
    <property type="entry name" value="CHITINASE 12-RELATED"/>
    <property type="match status" value="1"/>
</dbReference>
<feature type="signal peptide" evidence="7">
    <location>
        <begin position="1"/>
        <end position="21"/>
    </location>
</feature>
<dbReference type="AlphaFoldDB" id="A0A378JI63"/>
<organism evidence="9 10">
    <name type="scientific">Legionella busanensis</name>
    <dbReference type="NCBI Taxonomy" id="190655"/>
    <lineage>
        <taxon>Bacteria</taxon>
        <taxon>Pseudomonadati</taxon>
        <taxon>Pseudomonadota</taxon>
        <taxon>Gammaproteobacteria</taxon>
        <taxon>Legionellales</taxon>
        <taxon>Legionellaceae</taxon>
        <taxon>Legionella</taxon>
    </lineage>
</organism>
<dbReference type="GO" id="GO:0008843">
    <property type="term" value="F:endochitinase activity"/>
    <property type="evidence" value="ECO:0007669"/>
    <property type="project" value="UniProtKB-EC"/>
</dbReference>
<evidence type="ECO:0000256" key="4">
    <source>
        <dbReference type="ARBA" id="ARBA00023295"/>
    </source>
</evidence>
<feature type="chain" id="PRO_5016656523" description="chitinase" evidence="7">
    <location>
        <begin position="22"/>
        <end position="414"/>
    </location>
</feature>
<evidence type="ECO:0000256" key="7">
    <source>
        <dbReference type="SAM" id="SignalP"/>
    </source>
</evidence>
<keyword evidence="7" id="KW-0732">Signal</keyword>
<reference evidence="9 10" key="1">
    <citation type="submission" date="2018-06" db="EMBL/GenBank/DDBJ databases">
        <authorList>
            <consortium name="Pathogen Informatics"/>
            <person name="Doyle S."/>
        </authorList>
    </citation>
    <scope>NUCLEOTIDE SEQUENCE [LARGE SCALE GENOMIC DNA]</scope>
    <source>
        <strain evidence="9 10">NCTC13316</strain>
    </source>
</reference>
<evidence type="ECO:0000256" key="2">
    <source>
        <dbReference type="ARBA" id="ARBA00012729"/>
    </source>
</evidence>
<dbReference type="PANTHER" id="PTHR11177">
    <property type="entry name" value="CHITINASE"/>
    <property type="match status" value="1"/>
</dbReference>
<name>A0A378JI63_9GAMM</name>
<dbReference type="SUPFAM" id="SSF51445">
    <property type="entry name" value="(Trans)glycosidases"/>
    <property type="match status" value="1"/>
</dbReference>
<evidence type="ECO:0000313" key="9">
    <source>
        <dbReference type="EMBL" id="STX51006.1"/>
    </source>
</evidence>
<dbReference type="EMBL" id="UGOD01000001">
    <property type="protein sequence ID" value="STX51006.1"/>
    <property type="molecule type" value="Genomic_DNA"/>
</dbReference>
<sequence>MKKWINVFLPILFLLSGSAHAAAILEIIPTSSYPIAISGNSVTSLSYIVKNNTTKTLKLMDIDPNYGNINNGLFLSLSNNQCKQLKPQASCKFTLSIQSISQAVFASLTPRVCAFNKSVCSIPILNNRVTLIVNPNLPKPTFSLPYVGTFYPIYNAGPGQWIEPNLAMPFNRINTIFIAFAHVYPFANGAVLTYEAGQNEQAQRINRLSQTARAANPAIKLLISLGWGKNDWTFINQDYINQANIFIPSVVQFIRTHQLDGLDIDDEEIGGTTGVIPQLNFDSVITNLRNALNFASLQDGKPYYLTITPAGNNPQRGGLNYTQVNAKNAFNFDLINIQTYFNGSETFGQDFLNSLIKIGYPTTKIANGIDTENCHPDIPPYFNLAGLFNWNMSADSVCNFKYTIEIANLLGYYG</sequence>
<comment type="similarity">
    <text evidence="6">Belongs to the glycosyl hydrolase 18 family.</text>
</comment>
<feature type="domain" description="GH18" evidence="8">
    <location>
        <begin position="141"/>
        <end position="414"/>
    </location>
</feature>
<keyword evidence="10" id="KW-1185">Reference proteome</keyword>
<keyword evidence="4 5" id="KW-0326">Glycosidase</keyword>